<reference evidence="2 3" key="1">
    <citation type="journal article" date="2020" name="bioRxiv">
        <title>Sequence and annotation of 42 cannabis genomes reveals extensive copy number variation in cannabinoid synthesis and pathogen resistance genes.</title>
        <authorList>
            <person name="Mckernan K.J."/>
            <person name="Helbert Y."/>
            <person name="Kane L.T."/>
            <person name="Ebling H."/>
            <person name="Zhang L."/>
            <person name="Liu B."/>
            <person name="Eaton Z."/>
            <person name="Mclaughlin S."/>
            <person name="Kingan S."/>
            <person name="Baybayan P."/>
            <person name="Concepcion G."/>
            <person name="Jordan M."/>
            <person name="Riva A."/>
            <person name="Barbazuk W."/>
            <person name="Harkins T."/>
        </authorList>
    </citation>
    <scope>NUCLEOTIDE SEQUENCE [LARGE SCALE GENOMIC DNA]</scope>
    <source>
        <strain evidence="3">cv. Jamaican Lion 4</strain>
        <tissue evidence="2">Leaf</tissue>
    </source>
</reference>
<organism evidence="2 3">
    <name type="scientific">Cannabis sativa</name>
    <name type="common">Hemp</name>
    <name type="synonym">Marijuana</name>
    <dbReference type="NCBI Taxonomy" id="3483"/>
    <lineage>
        <taxon>Eukaryota</taxon>
        <taxon>Viridiplantae</taxon>
        <taxon>Streptophyta</taxon>
        <taxon>Embryophyta</taxon>
        <taxon>Tracheophyta</taxon>
        <taxon>Spermatophyta</taxon>
        <taxon>Magnoliopsida</taxon>
        <taxon>eudicotyledons</taxon>
        <taxon>Gunneridae</taxon>
        <taxon>Pentapetalae</taxon>
        <taxon>rosids</taxon>
        <taxon>fabids</taxon>
        <taxon>Rosales</taxon>
        <taxon>Cannabaceae</taxon>
        <taxon>Cannabis</taxon>
    </lineage>
</organism>
<accession>A0A7J6GP45</accession>
<dbReference type="Proteomes" id="UP000525078">
    <property type="component" value="Unassembled WGS sequence"/>
</dbReference>
<name>A0A7J6GP45_CANSA</name>
<feature type="region of interest" description="Disordered" evidence="1">
    <location>
        <begin position="377"/>
        <end position="397"/>
    </location>
</feature>
<evidence type="ECO:0000313" key="3">
    <source>
        <dbReference type="Proteomes" id="UP000525078"/>
    </source>
</evidence>
<dbReference type="AlphaFoldDB" id="A0A7J6GP45"/>
<dbReference type="EMBL" id="JAATIP010000047">
    <property type="protein sequence ID" value="KAF4384667.1"/>
    <property type="molecule type" value="Genomic_DNA"/>
</dbReference>
<proteinExistence type="predicted"/>
<evidence type="ECO:0000313" key="2">
    <source>
        <dbReference type="EMBL" id="KAF4384667.1"/>
    </source>
</evidence>
<comment type="caution">
    <text evidence="2">The sequence shown here is derived from an EMBL/GenBank/DDBJ whole genome shotgun (WGS) entry which is preliminary data.</text>
</comment>
<gene>
    <name evidence="2" type="ORF">F8388_003974</name>
</gene>
<feature type="region of interest" description="Disordered" evidence="1">
    <location>
        <begin position="269"/>
        <end position="295"/>
    </location>
</feature>
<sequence length="397" mass="44370">MPDFFLIWLANSHIFFPSDTLPLQAPLGPCNKLGTLGLNAEFAIGFIGIKPAVESYKGNIYIPKAVSSKVWFVPKLCFQHLQNFYEFLLGSLLLFSFCAPCLPSTIIDLHYTSYLLVDVVSPKASLCSLVRIRRKQRRFSRPNLIDVLQNNERLTYRLSIVNQYWNLLVNRVHLQKQGTFVLQILLPVLVLNTFFGQSYSSPHAEHAGPEIQQNHLVRHCRIFLKQLKLRRSEEASRFRISKNFNHFSLIFTKNLISYNIFSINSTQTPTTGRVPGLGPNPRSKSRVWVPSSGPSPSLGLGLESGSSFGSESRFGSRFWVPGFRSGSWSRSRSRFGSQVSGLSLGLGSSSGLSRESGFGSRSRVRVRVRVPGLGLSQGLGSGPRSKFGSESRVQVWV</sequence>
<evidence type="ECO:0000256" key="1">
    <source>
        <dbReference type="SAM" id="MobiDB-lite"/>
    </source>
</evidence>
<protein>
    <submittedName>
        <fullName evidence="2">Uncharacterized protein</fullName>
    </submittedName>
</protein>